<organism evidence="3 4">
    <name type="scientific">Calicophoron daubneyi</name>
    <name type="common">Rumen fluke</name>
    <name type="synonym">Paramphistomum daubneyi</name>
    <dbReference type="NCBI Taxonomy" id="300641"/>
    <lineage>
        <taxon>Eukaryota</taxon>
        <taxon>Metazoa</taxon>
        <taxon>Spiralia</taxon>
        <taxon>Lophotrochozoa</taxon>
        <taxon>Platyhelminthes</taxon>
        <taxon>Trematoda</taxon>
        <taxon>Digenea</taxon>
        <taxon>Plagiorchiida</taxon>
        <taxon>Pronocephalata</taxon>
        <taxon>Paramphistomoidea</taxon>
        <taxon>Paramphistomidae</taxon>
        <taxon>Calicophoron</taxon>
    </lineage>
</organism>
<keyword evidence="2" id="KW-0472">Membrane</keyword>
<reference evidence="3" key="1">
    <citation type="submission" date="2024-06" db="EMBL/GenBank/DDBJ databases">
        <authorList>
            <person name="Liu X."/>
            <person name="Lenzi L."/>
            <person name="Haldenby T S."/>
            <person name="Uol C."/>
        </authorList>
    </citation>
    <scope>NUCLEOTIDE SEQUENCE</scope>
</reference>
<dbReference type="Proteomes" id="UP001497525">
    <property type="component" value="Unassembled WGS sequence"/>
</dbReference>
<evidence type="ECO:0000256" key="2">
    <source>
        <dbReference type="SAM" id="Phobius"/>
    </source>
</evidence>
<feature type="region of interest" description="Disordered" evidence="1">
    <location>
        <begin position="338"/>
        <end position="361"/>
    </location>
</feature>
<protein>
    <recommendedName>
        <fullName evidence="5">Transmembrane protein 177</fullName>
    </recommendedName>
</protein>
<dbReference type="PANTHER" id="PTHR21824">
    <property type="entry name" value="TRANSMEMBRANE PROTEIN 177"/>
    <property type="match status" value="1"/>
</dbReference>
<feature type="transmembrane region" description="Helical" evidence="2">
    <location>
        <begin position="217"/>
        <end position="238"/>
    </location>
</feature>
<dbReference type="InterPro" id="IPR026620">
    <property type="entry name" value="TMEM177"/>
</dbReference>
<sequence length="431" mass="48646">MNKCSTLLRRHSQKFAFVFASTGFSIAYLLQPYYEVFARWALVKTENAQEEHPSKRVPVVAAEVRQHFKLNERQDAQLDLFLTAIDQSTVVGSLNGKGYAFLGLPYFSIFSNTLEIPVDSVEFNSAYFPHGPYSRLGQQRLELMVIPESALRFLIARELVRLGAKTSSGTHLYASPRTKCLATIGGMIGGSYTAYQFAYAVNRIYRLRERTLLPSRLLLYAFISLVALFSQYQVLLAWRRHSCFAADRIAASLDESYLHGGLAYYEWRLRWNRFWYERFAEFQMNQKEIARKKQAGFDPVLEYQQEEAKVKTTNGPSSKAGRIDEYYLPTYAAAAEEMEGDNHKTNASTGQKTGRESSYSAHPRLRASGVERWAGDGDGLAFGLTESLTVGVVPSPLAWLLGLFSSPADSLLRLERLKAIAARAQTERNTV</sequence>
<evidence type="ECO:0000313" key="3">
    <source>
        <dbReference type="EMBL" id="CAL5133927.1"/>
    </source>
</evidence>
<comment type="caution">
    <text evidence="3">The sequence shown here is derived from an EMBL/GenBank/DDBJ whole genome shotgun (WGS) entry which is preliminary data.</text>
</comment>
<keyword evidence="2" id="KW-0812">Transmembrane</keyword>
<proteinExistence type="predicted"/>
<dbReference type="AlphaFoldDB" id="A0AAV2TEM0"/>
<name>A0AAV2TEM0_CALDB</name>
<dbReference type="GO" id="GO:0016020">
    <property type="term" value="C:membrane"/>
    <property type="evidence" value="ECO:0007669"/>
    <property type="project" value="TreeGrafter"/>
</dbReference>
<dbReference type="PANTHER" id="PTHR21824:SF4">
    <property type="entry name" value="TRANSMEMBRANE PROTEIN 177"/>
    <property type="match status" value="1"/>
</dbReference>
<accession>A0AAV2TEM0</accession>
<evidence type="ECO:0008006" key="5">
    <source>
        <dbReference type="Google" id="ProtNLM"/>
    </source>
</evidence>
<evidence type="ECO:0000256" key="1">
    <source>
        <dbReference type="SAM" id="MobiDB-lite"/>
    </source>
</evidence>
<feature type="transmembrane region" description="Helical" evidence="2">
    <location>
        <begin position="15"/>
        <end position="34"/>
    </location>
</feature>
<dbReference type="EMBL" id="CAXLJL010000168">
    <property type="protein sequence ID" value="CAL5133927.1"/>
    <property type="molecule type" value="Genomic_DNA"/>
</dbReference>
<feature type="compositionally biased region" description="Polar residues" evidence="1">
    <location>
        <begin position="345"/>
        <end position="360"/>
    </location>
</feature>
<evidence type="ECO:0000313" key="4">
    <source>
        <dbReference type="Proteomes" id="UP001497525"/>
    </source>
</evidence>
<keyword evidence="2" id="KW-1133">Transmembrane helix</keyword>
<gene>
    <name evidence="3" type="ORF">CDAUBV1_LOCUS7141</name>
</gene>